<proteinExistence type="predicted"/>
<keyword evidence="3" id="KW-1185">Reference proteome</keyword>
<evidence type="ECO:0000256" key="1">
    <source>
        <dbReference type="SAM" id="MobiDB-lite"/>
    </source>
</evidence>
<organism evidence="2 3">
    <name type="scientific">Skermanella aerolata</name>
    <dbReference type="NCBI Taxonomy" id="393310"/>
    <lineage>
        <taxon>Bacteria</taxon>
        <taxon>Pseudomonadati</taxon>
        <taxon>Pseudomonadota</taxon>
        <taxon>Alphaproteobacteria</taxon>
        <taxon>Rhodospirillales</taxon>
        <taxon>Azospirillaceae</taxon>
        <taxon>Skermanella</taxon>
    </lineage>
</organism>
<evidence type="ECO:0000313" key="2">
    <source>
        <dbReference type="EMBL" id="GEO43114.1"/>
    </source>
</evidence>
<gene>
    <name evidence="2" type="ORF">SAE02_72620</name>
</gene>
<dbReference type="AlphaFoldDB" id="A0A512E325"/>
<protein>
    <submittedName>
        <fullName evidence="2">Uncharacterized protein</fullName>
    </submittedName>
</protein>
<comment type="caution">
    <text evidence="2">The sequence shown here is derived from an EMBL/GenBank/DDBJ whole genome shotgun (WGS) entry which is preliminary data.</text>
</comment>
<accession>A0A512E325</accession>
<feature type="region of interest" description="Disordered" evidence="1">
    <location>
        <begin position="1"/>
        <end position="51"/>
    </location>
</feature>
<evidence type="ECO:0000313" key="3">
    <source>
        <dbReference type="Proteomes" id="UP000321523"/>
    </source>
</evidence>
<dbReference type="EMBL" id="BJYZ01000063">
    <property type="protein sequence ID" value="GEO43114.1"/>
    <property type="molecule type" value="Genomic_DNA"/>
</dbReference>
<feature type="compositionally biased region" description="Acidic residues" evidence="1">
    <location>
        <begin position="1"/>
        <end position="12"/>
    </location>
</feature>
<feature type="compositionally biased region" description="Basic and acidic residues" evidence="1">
    <location>
        <begin position="42"/>
        <end position="51"/>
    </location>
</feature>
<reference evidence="2 3" key="1">
    <citation type="submission" date="2019-07" db="EMBL/GenBank/DDBJ databases">
        <title>Whole genome shotgun sequence of Skermanella aerolata NBRC 106429.</title>
        <authorList>
            <person name="Hosoyama A."/>
            <person name="Uohara A."/>
            <person name="Ohji S."/>
            <person name="Ichikawa N."/>
        </authorList>
    </citation>
    <scope>NUCLEOTIDE SEQUENCE [LARGE SCALE GENOMIC DNA]</scope>
    <source>
        <strain evidence="2 3">NBRC 106429</strain>
    </source>
</reference>
<sequence length="51" mass="5591">MLSQQDMEDFMEVDAALAEPQKGNAKPRKVNGAAETGTDTGDTQHEVRDRT</sequence>
<dbReference type="Proteomes" id="UP000321523">
    <property type="component" value="Unassembled WGS sequence"/>
</dbReference>
<name>A0A512E325_9PROT</name>
<dbReference type="RefSeq" id="WP_157599422.1">
    <property type="nucleotide sequence ID" value="NZ_BJYZ01000063.1"/>
</dbReference>